<keyword evidence="2" id="KW-1185">Reference proteome</keyword>
<evidence type="ECO:0000313" key="1">
    <source>
        <dbReference type="EMBL" id="ROO90440.1"/>
    </source>
</evidence>
<evidence type="ECO:0000313" key="2">
    <source>
        <dbReference type="Proteomes" id="UP000272400"/>
    </source>
</evidence>
<dbReference type="Proteomes" id="UP000272400">
    <property type="component" value="Unassembled WGS sequence"/>
</dbReference>
<dbReference type="OrthoDB" id="3479673at2"/>
<organism evidence="1 2">
    <name type="scientific">Actinocorallia herbida</name>
    <dbReference type="NCBI Taxonomy" id="58109"/>
    <lineage>
        <taxon>Bacteria</taxon>
        <taxon>Bacillati</taxon>
        <taxon>Actinomycetota</taxon>
        <taxon>Actinomycetes</taxon>
        <taxon>Streptosporangiales</taxon>
        <taxon>Thermomonosporaceae</taxon>
        <taxon>Actinocorallia</taxon>
    </lineage>
</organism>
<sequence length="75" mass="8138">METESLWASGPDGFPVACPYGHLLGPGRVLVGWRPCRCSPATGGHRTYSCRACQALSDQRQTTCHQPPCTVPRKP</sequence>
<accession>A0A3N1DAB6</accession>
<protein>
    <submittedName>
        <fullName evidence="1">Uncharacterized protein</fullName>
    </submittedName>
</protein>
<gene>
    <name evidence="1" type="ORF">EDD29_8167</name>
</gene>
<dbReference type="RefSeq" id="WP_148086254.1">
    <property type="nucleotide sequence ID" value="NZ_RJKE01000001.1"/>
</dbReference>
<dbReference type="AlphaFoldDB" id="A0A3N1DAB6"/>
<name>A0A3N1DAB6_9ACTN</name>
<proteinExistence type="predicted"/>
<comment type="caution">
    <text evidence="1">The sequence shown here is derived from an EMBL/GenBank/DDBJ whole genome shotgun (WGS) entry which is preliminary data.</text>
</comment>
<reference evidence="1 2" key="1">
    <citation type="submission" date="2018-11" db="EMBL/GenBank/DDBJ databases">
        <title>Sequencing the genomes of 1000 actinobacteria strains.</title>
        <authorList>
            <person name="Klenk H.-P."/>
        </authorList>
    </citation>
    <scope>NUCLEOTIDE SEQUENCE [LARGE SCALE GENOMIC DNA]</scope>
    <source>
        <strain evidence="1 2">DSM 44254</strain>
    </source>
</reference>
<dbReference type="EMBL" id="RJKE01000001">
    <property type="protein sequence ID" value="ROO90440.1"/>
    <property type="molecule type" value="Genomic_DNA"/>
</dbReference>